<dbReference type="AlphaFoldDB" id="A0A0C4YGZ3"/>
<protein>
    <submittedName>
        <fullName evidence="3">Tricarboxylate transport protein TctC</fullName>
    </submittedName>
</protein>
<dbReference type="OrthoDB" id="8648833at2"/>
<accession>A0A0C4YGZ3</accession>
<dbReference type="PIRSF" id="PIRSF017082">
    <property type="entry name" value="YflP"/>
    <property type="match status" value="1"/>
</dbReference>
<dbReference type="RefSeq" id="WP_043353198.1">
    <property type="nucleotide sequence ID" value="NZ_CP010537.1"/>
</dbReference>
<organism evidence="3 4">
    <name type="scientific">Cupriavidus basilensis</name>
    <dbReference type="NCBI Taxonomy" id="68895"/>
    <lineage>
        <taxon>Bacteria</taxon>
        <taxon>Pseudomonadati</taxon>
        <taxon>Pseudomonadota</taxon>
        <taxon>Betaproteobacteria</taxon>
        <taxon>Burkholderiales</taxon>
        <taxon>Burkholderiaceae</taxon>
        <taxon>Cupriavidus</taxon>
    </lineage>
</organism>
<dbReference type="SUPFAM" id="SSF53850">
    <property type="entry name" value="Periplasmic binding protein-like II"/>
    <property type="match status" value="1"/>
</dbReference>
<dbReference type="InterPro" id="IPR042100">
    <property type="entry name" value="Bug_dom1"/>
</dbReference>
<feature type="signal peptide" evidence="2">
    <location>
        <begin position="1"/>
        <end position="32"/>
    </location>
</feature>
<feature type="chain" id="PRO_5002174186" evidence="2">
    <location>
        <begin position="33"/>
        <end position="334"/>
    </location>
</feature>
<dbReference type="CDD" id="cd13578">
    <property type="entry name" value="PBP2_Bug27"/>
    <property type="match status" value="1"/>
</dbReference>
<reference evidence="3 4" key="1">
    <citation type="journal article" date="2015" name="Genome Announc.">
        <title>Complete Genome Sequence of Cupriavidus basilensis 4G11, Isolated from the Oak Ridge Field Research Center Site.</title>
        <authorList>
            <person name="Ray J."/>
            <person name="Waters R.J."/>
            <person name="Skerker J.M."/>
            <person name="Kuehl J.V."/>
            <person name="Price M.N."/>
            <person name="Huang J."/>
            <person name="Chakraborty R."/>
            <person name="Arkin A.P."/>
            <person name="Deutschbauer A."/>
        </authorList>
    </citation>
    <scope>NUCLEOTIDE SEQUENCE [LARGE SCALE GENOMIC DNA]</scope>
    <source>
        <strain evidence="3">4G11</strain>
    </source>
</reference>
<dbReference type="PANTHER" id="PTHR42928">
    <property type="entry name" value="TRICARBOXYLATE-BINDING PROTEIN"/>
    <property type="match status" value="1"/>
</dbReference>
<keyword evidence="2" id="KW-0732">Signal</keyword>
<evidence type="ECO:0000313" key="3">
    <source>
        <dbReference type="EMBL" id="AJG21970.1"/>
    </source>
</evidence>
<sequence length="334" mass="35408">MKSIQARLRLLALCGSALSSLISLTASAPALAQPDPYPSKPVTIVVAFAPGGMTDIVGRLLAAELSQAFKQSFVVENRPGAAGQIATEYVARKPNDGYTLLLSATGHVIGPAVQKNVRYQPVKDFEPIALIAKAPNMLVVNPSVPAKTLPEFIKWARSQPSVPYGSAGVGGSTHLAGELFRQVAGVPLVHVPYKGASPSTNDVVAGQIPMVFQDSMSVSAFIAAGKLRPIAVTSAERSKLFPDLPTIAEAGFKNYDLYTWLGLYAPAGTSPEIVARLNLEANRIMSSPEMAAKLRKQSAEAAGTLGPAEFRKYVEAEVAKWQRTVQVTGVKVDE</sequence>
<dbReference type="Proteomes" id="UP000031843">
    <property type="component" value="Chromosome secondary"/>
</dbReference>
<comment type="similarity">
    <text evidence="1">Belongs to the UPF0065 (bug) family.</text>
</comment>
<evidence type="ECO:0000256" key="2">
    <source>
        <dbReference type="SAM" id="SignalP"/>
    </source>
</evidence>
<dbReference type="InterPro" id="IPR005064">
    <property type="entry name" value="BUG"/>
</dbReference>
<dbReference type="EMBL" id="CP010537">
    <property type="protein sequence ID" value="AJG21970.1"/>
    <property type="molecule type" value="Genomic_DNA"/>
</dbReference>
<dbReference type="STRING" id="68895.RR42_s0374"/>
<evidence type="ECO:0000256" key="1">
    <source>
        <dbReference type="ARBA" id="ARBA00006987"/>
    </source>
</evidence>
<dbReference type="Gene3D" id="3.40.190.10">
    <property type="entry name" value="Periplasmic binding protein-like II"/>
    <property type="match status" value="1"/>
</dbReference>
<proteinExistence type="inferred from homology"/>
<dbReference type="Gene3D" id="3.40.190.150">
    <property type="entry name" value="Bordetella uptake gene, domain 1"/>
    <property type="match status" value="1"/>
</dbReference>
<gene>
    <name evidence="3" type="ORF">RR42_s0374</name>
</gene>
<evidence type="ECO:0000313" key="4">
    <source>
        <dbReference type="Proteomes" id="UP000031843"/>
    </source>
</evidence>
<dbReference type="Pfam" id="PF03401">
    <property type="entry name" value="TctC"/>
    <property type="match status" value="1"/>
</dbReference>
<dbReference type="PANTHER" id="PTHR42928:SF5">
    <property type="entry name" value="BLR1237 PROTEIN"/>
    <property type="match status" value="1"/>
</dbReference>
<dbReference type="KEGG" id="cbw:RR42_s0374"/>
<name>A0A0C4YGZ3_9BURK</name>
<keyword evidence="4" id="KW-1185">Reference proteome</keyword>